<protein>
    <submittedName>
        <fullName evidence="2">Uncharacterized protein</fullName>
    </submittedName>
</protein>
<gene>
    <name evidence="2" type="ORF">RFI_09825</name>
</gene>
<organism evidence="2 3">
    <name type="scientific">Reticulomyxa filosa</name>
    <dbReference type="NCBI Taxonomy" id="46433"/>
    <lineage>
        <taxon>Eukaryota</taxon>
        <taxon>Sar</taxon>
        <taxon>Rhizaria</taxon>
        <taxon>Retaria</taxon>
        <taxon>Foraminifera</taxon>
        <taxon>Monothalamids</taxon>
        <taxon>Reticulomyxidae</taxon>
        <taxon>Reticulomyxa</taxon>
    </lineage>
</organism>
<evidence type="ECO:0000256" key="1">
    <source>
        <dbReference type="SAM" id="MobiDB-lite"/>
    </source>
</evidence>
<evidence type="ECO:0000313" key="3">
    <source>
        <dbReference type="Proteomes" id="UP000023152"/>
    </source>
</evidence>
<dbReference type="EMBL" id="ASPP01007340">
    <property type="protein sequence ID" value="ETO27308.1"/>
    <property type="molecule type" value="Genomic_DNA"/>
</dbReference>
<feature type="compositionally biased region" description="Basic and acidic residues" evidence="1">
    <location>
        <begin position="1"/>
        <end position="21"/>
    </location>
</feature>
<sequence length="350" mass="39777">MREQKQYLEREGVRTNEKDTNQRTWEQQASVLPGMKTQMAKSYLLAKRQIRDTERATTPTNMTSNSNSMNSNNSVMMMGTNNNSNTSMARRLSQQIATAKRVILQQMEKKRTTKTVSNSASLPSTHVDQRIYNDEDDDVDNIYKAHSETARILEETRRFKRRKSIEHVNSLNIIRQKKAQFEKRASLALQTNGITNNNNNNKIDINNDINNSNNNNGAHNDTITEAITSNNPLLLNGDRTEIAAVEPQQQRQGQIHITFTTVDSSSANHQDMIDNPELHNPHNAPRHSLETIPPRSRRNSDHDAPPSDTQYPNSTTPAPTVISHDLSNTFTHLSIDSRLLNYHARSKTNQ</sequence>
<dbReference type="AlphaFoldDB" id="X6NMZ7"/>
<proteinExistence type="predicted"/>
<evidence type="ECO:0000313" key="2">
    <source>
        <dbReference type="EMBL" id="ETO27308.1"/>
    </source>
</evidence>
<dbReference type="Proteomes" id="UP000023152">
    <property type="component" value="Unassembled WGS sequence"/>
</dbReference>
<reference evidence="2 3" key="1">
    <citation type="journal article" date="2013" name="Curr. Biol.">
        <title>The Genome of the Foraminiferan Reticulomyxa filosa.</title>
        <authorList>
            <person name="Glockner G."/>
            <person name="Hulsmann N."/>
            <person name="Schleicher M."/>
            <person name="Noegel A.A."/>
            <person name="Eichinger L."/>
            <person name="Gallinger C."/>
            <person name="Pawlowski J."/>
            <person name="Sierra R."/>
            <person name="Euteneuer U."/>
            <person name="Pillet L."/>
            <person name="Moustafa A."/>
            <person name="Platzer M."/>
            <person name="Groth M."/>
            <person name="Szafranski K."/>
            <person name="Schliwa M."/>
        </authorList>
    </citation>
    <scope>NUCLEOTIDE SEQUENCE [LARGE SCALE GENOMIC DNA]</scope>
</reference>
<accession>X6NMZ7</accession>
<name>X6NMZ7_RETFI</name>
<feature type="region of interest" description="Disordered" evidence="1">
    <location>
        <begin position="1"/>
        <end position="23"/>
    </location>
</feature>
<comment type="caution">
    <text evidence="2">The sequence shown here is derived from an EMBL/GenBank/DDBJ whole genome shotgun (WGS) entry which is preliminary data.</text>
</comment>
<keyword evidence="3" id="KW-1185">Reference proteome</keyword>
<feature type="region of interest" description="Disordered" evidence="1">
    <location>
        <begin position="263"/>
        <end position="323"/>
    </location>
</feature>
<feature type="compositionally biased region" description="Polar residues" evidence="1">
    <location>
        <begin position="307"/>
        <end position="318"/>
    </location>
</feature>